<dbReference type="Proteomes" id="UP001320122">
    <property type="component" value="Unassembled WGS sequence"/>
</dbReference>
<dbReference type="RefSeq" id="WP_234273283.1">
    <property type="nucleotide sequence ID" value="NZ_JABFTT010000005.1"/>
</dbReference>
<evidence type="ECO:0000313" key="1">
    <source>
        <dbReference type="EMBL" id="MCE8019904.1"/>
    </source>
</evidence>
<organism evidence="1 2">
    <name type="scientific">Billgrantia zhangzhouensis</name>
    <dbReference type="NCBI Taxonomy" id="2733481"/>
    <lineage>
        <taxon>Bacteria</taxon>
        <taxon>Pseudomonadati</taxon>
        <taxon>Pseudomonadota</taxon>
        <taxon>Gammaproteobacteria</taxon>
        <taxon>Oceanospirillales</taxon>
        <taxon>Halomonadaceae</taxon>
        <taxon>Billgrantia</taxon>
    </lineage>
</organism>
<proteinExistence type="predicted"/>
<protein>
    <recommendedName>
        <fullName evidence="3">FunZ protein</fullName>
    </recommendedName>
</protein>
<name>A0ABS9ADV1_9GAMM</name>
<keyword evidence="2" id="KW-1185">Reference proteome</keyword>
<dbReference type="InterPro" id="IPR059206">
    <property type="entry name" value="Sll1717-like"/>
</dbReference>
<accession>A0ABS9ADV1</accession>
<sequence length="521" mass="60115">MVFAKLSGRNKKSESIFLGAPEAEAEALPNSRMPLEKVYKDYFDLIGGLAHERFIIVGRKGSGKSAFAEHICQISNTEPNLHAKFIRQGESNLEQIVQFGADVGHEIEKENLYKWLILTNILKLFADNKAVENNKDYSLLKNFIKRNSGFIDVRESETKELIKKQGFSVDINYLKRFFSSKMNRSLEIRQERAPFYKLIPHLKEVILKVLTSPQERDNDNSYVLFFDDLDITFDAKKDDTVNSLISLLRVSKEMNNEFFAKNNLDSKVVILLRDDISKTLSTKSSDTAKIFASYSLPIKWYQDEYHMGDDETDLNIRKFINDRIRYAFEIEGISFQQDDPWLSLVEDPFRGSKDAPKSSFKYILDHTFFRPRDLLLFFKPLSTHSYKMPLSKQDVNHLIGRYCDEVMNELKNELSSFYASDEIAMIFNAFGQMSNYLRGPATKSIPYEKAEEIIEENCSGVSASDILEDMYYRSLIGGMGENGFIYFKHREPSTDNYEFDKSQGIIIHSALKVCCTNRGYS</sequence>
<evidence type="ECO:0000313" key="2">
    <source>
        <dbReference type="Proteomes" id="UP001320122"/>
    </source>
</evidence>
<reference evidence="1 2" key="1">
    <citation type="journal article" date="2021" name="Front. Microbiol.">
        <title>Aerobic Denitrification and Heterotrophic Sulfur Oxidation in the Genus Halomonas Revealed by Six Novel Species Characterizations and Genome-Based Analysis.</title>
        <authorList>
            <person name="Wang L."/>
            <person name="Shao Z."/>
        </authorList>
    </citation>
    <scope>NUCLEOTIDE SEQUENCE [LARGE SCALE GENOMIC DNA]</scope>
    <source>
        <strain evidence="1 2">MCCC 1A11036</strain>
    </source>
</reference>
<evidence type="ECO:0008006" key="3">
    <source>
        <dbReference type="Google" id="ProtNLM"/>
    </source>
</evidence>
<dbReference type="EMBL" id="JABFTT010000005">
    <property type="protein sequence ID" value="MCE8019904.1"/>
    <property type="molecule type" value="Genomic_DNA"/>
</dbReference>
<comment type="caution">
    <text evidence="1">The sequence shown here is derived from an EMBL/GenBank/DDBJ whole genome shotgun (WGS) entry which is preliminary data.</text>
</comment>
<gene>
    <name evidence="1" type="ORF">HOP51_07215</name>
</gene>
<dbReference type="NCBIfam" id="NF047389">
    <property type="entry name" value="ATPase_Sll1717"/>
    <property type="match status" value="1"/>
</dbReference>